<dbReference type="RefSeq" id="WP_013962178.1">
    <property type="nucleotide sequence ID" value="NC_015730.1"/>
</dbReference>
<proteinExistence type="predicted"/>
<dbReference type="EMBL" id="CP002623">
    <property type="protein sequence ID" value="AEI94254.1"/>
    <property type="molecule type" value="Genomic_DNA"/>
</dbReference>
<dbReference type="STRING" id="391595.RLO149_c022810"/>
<reference evidence="2 3" key="1">
    <citation type="journal article" date="2011" name="BMC Genomics">
        <title>Comparative genome analysis and genome-guided physiological analysis of Roseobacter litoralis.</title>
        <authorList>
            <person name="Kalhoefer D."/>
            <person name="Thole S."/>
            <person name="Voget S."/>
            <person name="Lehmann R."/>
            <person name="Liesegang H."/>
            <person name="Wollher A."/>
            <person name="Daniel R."/>
            <person name="Simon M."/>
            <person name="Brinkhoff T."/>
        </authorList>
    </citation>
    <scope>NUCLEOTIDE SEQUENCE [LARGE SCALE GENOMIC DNA]</scope>
    <source>
        <strain evidence="3">ATCC 49566 / DSM 6996 / JCM 21268 / NBRC 15278 / OCh 149</strain>
    </source>
</reference>
<evidence type="ECO:0000256" key="1">
    <source>
        <dbReference type="SAM" id="MobiDB-lite"/>
    </source>
</evidence>
<dbReference type="eggNOG" id="ENOG5032BXN">
    <property type="taxonomic scope" value="Bacteria"/>
</dbReference>
<name>F7ZAQ8_ROSLO</name>
<organism evidence="2 3">
    <name type="scientific">Roseobacter litoralis (strain ATCC 49566 / DSM 6996 / JCM 21268 / NBRC 15278 / OCh 149)</name>
    <dbReference type="NCBI Taxonomy" id="391595"/>
    <lineage>
        <taxon>Bacteria</taxon>
        <taxon>Pseudomonadati</taxon>
        <taxon>Pseudomonadota</taxon>
        <taxon>Alphaproteobacteria</taxon>
        <taxon>Rhodobacterales</taxon>
        <taxon>Roseobacteraceae</taxon>
        <taxon>Roseobacter</taxon>
    </lineage>
</organism>
<dbReference type="HOGENOM" id="CLU_1085379_0_0_5"/>
<dbReference type="AlphaFoldDB" id="F7ZAQ8"/>
<dbReference type="KEGG" id="rli:RLO149_c022810"/>
<evidence type="ECO:0008006" key="4">
    <source>
        <dbReference type="Google" id="ProtNLM"/>
    </source>
</evidence>
<evidence type="ECO:0000313" key="3">
    <source>
        <dbReference type="Proteomes" id="UP000001353"/>
    </source>
</evidence>
<evidence type="ECO:0000313" key="2">
    <source>
        <dbReference type="EMBL" id="AEI94254.1"/>
    </source>
</evidence>
<feature type="region of interest" description="Disordered" evidence="1">
    <location>
        <begin position="1"/>
        <end position="22"/>
    </location>
</feature>
<dbReference type="OrthoDB" id="8478100at2"/>
<protein>
    <recommendedName>
        <fullName evidence="4">Abi-like protein</fullName>
    </recommendedName>
</protein>
<dbReference type="Proteomes" id="UP000001353">
    <property type="component" value="Chromosome"/>
</dbReference>
<accession>F7ZAQ8</accession>
<keyword evidence="3" id="KW-1185">Reference proteome</keyword>
<gene>
    <name evidence="2" type="ordered locus">RLO149_c022810</name>
</gene>
<sequence>MSEDPKVDPQAEGFRQPPDHTTDPCLTYMARIMELREFVGFYFGFVKTSQEMGKAIEDQKEKEEFKVFEYNFSNQRPLVNQVMLSRATESFDLYLTTILRDIFLARPEMLKSDSKIDVSTIIETGNYEDLIWQIVERKVHELSYKPLRELRKFISSRTGIEIFPSEEAFEITLIASEIRNLIAHNDCVVNDLFKTRTKDVEFPLKISDTGRVEIEDDWLRRASYTLDSIVFDFDERASKKFDLHTRYRFGAFTIRS</sequence>